<keyword evidence="3" id="KW-1185">Reference proteome</keyword>
<reference evidence="2 3" key="1">
    <citation type="submission" date="2020-06" db="EMBL/GenBank/DDBJ databases">
        <title>Methanofollis fontis sp. nov., a methanogen isolated from marine sediments near a cold seep at Four-Way Closure Ridge offshore southwestern Taiwan.</title>
        <authorList>
            <person name="Chen S.-C."/>
            <person name="Teng N.-H."/>
            <person name="Lin Y.-S."/>
            <person name="Lai M.-C."/>
            <person name="Chen H.-H."/>
            <person name="Wang C.-C."/>
        </authorList>
    </citation>
    <scope>NUCLEOTIDE SEQUENCE [LARGE SCALE GENOMIC DNA]</scope>
    <source>
        <strain evidence="2 3">DSM 2702</strain>
    </source>
</reference>
<organism evidence="2 3">
    <name type="scientific">Methanofollis tationis</name>
    <dbReference type="NCBI Taxonomy" id="81417"/>
    <lineage>
        <taxon>Archaea</taxon>
        <taxon>Methanobacteriati</taxon>
        <taxon>Methanobacteriota</taxon>
        <taxon>Stenosarchaea group</taxon>
        <taxon>Methanomicrobia</taxon>
        <taxon>Methanomicrobiales</taxon>
        <taxon>Methanomicrobiaceae</taxon>
        <taxon>Methanofollis</taxon>
    </lineage>
</organism>
<gene>
    <name evidence="2" type="ORF">HWN36_01455</name>
</gene>
<dbReference type="InterPro" id="IPR043519">
    <property type="entry name" value="NT_sf"/>
</dbReference>
<dbReference type="RefSeq" id="WP_176787587.1">
    <property type="nucleotide sequence ID" value="NZ_JABXWR010000001.1"/>
</dbReference>
<dbReference type="GO" id="GO:0016740">
    <property type="term" value="F:transferase activity"/>
    <property type="evidence" value="ECO:0007669"/>
    <property type="project" value="UniProtKB-KW"/>
</dbReference>
<dbReference type="InterPro" id="IPR041633">
    <property type="entry name" value="Polbeta"/>
</dbReference>
<sequence>METAAEAWPHVVGPLADHPAVLAIVLFGSTATGNRRPFSDIDLCIIASRPLQREEKEDLFSNSAPGFDLSLFQDLPLIIQYRVFRDGKVLFCRDEMQLQRLKGRTISRYLDFSHILRRCSERVLGECHARS</sequence>
<dbReference type="CDD" id="cd05403">
    <property type="entry name" value="NT_KNTase_like"/>
    <property type="match status" value="1"/>
</dbReference>
<dbReference type="AlphaFoldDB" id="A0A7K4HL77"/>
<dbReference type="PANTHER" id="PTHR43852:SF3">
    <property type="entry name" value="NUCLEOTIDYLTRANSFERASE"/>
    <property type="match status" value="1"/>
</dbReference>
<keyword evidence="2" id="KW-0808">Transferase</keyword>
<proteinExistence type="predicted"/>
<dbReference type="PANTHER" id="PTHR43852">
    <property type="entry name" value="NUCLEOTIDYLTRANSFERASE"/>
    <property type="match status" value="1"/>
</dbReference>
<protein>
    <submittedName>
        <fullName evidence="2">Nucleotidyltransferase domain-containing protein</fullName>
    </submittedName>
</protein>
<feature type="domain" description="Polymerase beta nucleotidyltransferase" evidence="1">
    <location>
        <begin position="15"/>
        <end position="95"/>
    </location>
</feature>
<evidence type="ECO:0000259" key="1">
    <source>
        <dbReference type="Pfam" id="PF18765"/>
    </source>
</evidence>
<dbReference type="Pfam" id="PF18765">
    <property type="entry name" value="Polbeta"/>
    <property type="match status" value="1"/>
</dbReference>
<evidence type="ECO:0000313" key="3">
    <source>
        <dbReference type="Proteomes" id="UP000570823"/>
    </source>
</evidence>
<evidence type="ECO:0000313" key="2">
    <source>
        <dbReference type="EMBL" id="NVO66013.1"/>
    </source>
</evidence>
<dbReference type="NCBIfam" id="NF047752">
    <property type="entry name" value="MntA_antitoxin"/>
    <property type="match status" value="1"/>
</dbReference>
<dbReference type="InterPro" id="IPR052930">
    <property type="entry name" value="TA_antitoxin_MntA"/>
</dbReference>
<dbReference type="SUPFAM" id="SSF81301">
    <property type="entry name" value="Nucleotidyltransferase"/>
    <property type="match status" value="1"/>
</dbReference>
<dbReference type="EMBL" id="JABXWR010000001">
    <property type="protein sequence ID" value="NVO66013.1"/>
    <property type="molecule type" value="Genomic_DNA"/>
</dbReference>
<dbReference type="Gene3D" id="3.30.460.10">
    <property type="entry name" value="Beta Polymerase, domain 2"/>
    <property type="match status" value="1"/>
</dbReference>
<accession>A0A7K4HL77</accession>
<dbReference type="OrthoDB" id="108894at2157"/>
<dbReference type="Proteomes" id="UP000570823">
    <property type="component" value="Unassembled WGS sequence"/>
</dbReference>
<comment type="caution">
    <text evidence="2">The sequence shown here is derived from an EMBL/GenBank/DDBJ whole genome shotgun (WGS) entry which is preliminary data.</text>
</comment>
<name>A0A7K4HL77_9EURY</name>